<comment type="catalytic activity">
    <reaction evidence="8">
        <text>(6S)-5,6,7,8-tetrahydrofolate + NADP(+) = 7,8-dihydrofolate + NADPH + H(+)</text>
        <dbReference type="Rhea" id="RHEA:15009"/>
        <dbReference type="ChEBI" id="CHEBI:15378"/>
        <dbReference type="ChEBI" id="CHEBI:57451"/>
        <dbReference type="ChEBI" id="CHEBI:57453"/>
        <dbReference type="ChEBI" id="CHEBI:57783"/>
        <dbReference type="ChEBI" id="CHEBI:58349"/>
        <dbReference type="EC" id="1.5.1.3"/>
    </reaction>
</comment>
<comment type="similarity">
    <text evidence="2 8">Belongs to the dihydrofolate reductase family.</text>
</comment>
<evidence type="ECO:0000313" key="11">
    <source>
        <dbReference type="Proteomes" id="UP000554837"/>
    </source>
</evidence>
<evidence type="ECO:0000256" key="5">
    <source>
        <dbReference type="ARBA" id="ARBA00022857"/>
    </source>
</evidence>
<evidence type="ECO:0000256" key="6">
    <source>
        <dbReference type="ARBA" id="ARBA00023002"/>
    </source>
</evidence>
<evidence type="ECO:0000256" key="4">
    <source>
        <dbReference type="ARBA" id="ARBA00022563"/>
    </source>
</evidence>
<evidence type="ECO:0000256" key="7">
    <source>
        <dbReference type="ARBA" id="ARBA00025067"/>
    </source>
</evidence>
<evidence type="ECO:0000256" key="1">
    <source>
        <dbReference type="ARBA" id="ARBA00004903"/>
    </source>
</evidence>
<evidence type="ECO:0000313" key="10">
    <source>
        <dbReference type="EMBL" id="MBB5205488.1"/>
    </source>
</evidence>
<comment type="caution">
    <text evidence="10">The sequence shown here is derived from an EMBL/GenBank/DDBJ whole genome shotgun (WGS) entry which is preliminary data.</text>
</comment>
<dbReference type="Proteomes" id="UP000554837">
    <property type="component" value="Unassembled WGS sequence"/>
</dbReference>
<evidence type="ECO:0000256" key="3">
    <source>
        <dbReference type="ARBA" id="ARBA00012856"/>
    </source>
</evidence>
<dbReference type="GO" id="GO:0070401">
    <property type="term" value="F:NADP+ binding"/>
    <property type="evidence" value="ECO:0007669"/>
    <property type="project" value="UniProtKB-ARBA"/>
</dbReference>
<proteinExistence type="inferred from homology"/>
<evidence type="ECO:0000259" key="9">
    <source>
        <dbReference type="PROSITE" id="PS51330"/>
    </source>
</evidence>
<dbReference type="Gene3D" id="3.40.430.10">
    <property type="entry name" value="Dihydrofolate Reductase, subunit A"/>
    <property type="match status" value="1"/>
</dbReference>
<dbReference type="GO" id="GO:0005829">
    <property type="term" value="C:cytosol"/>
    <property type="evidence" value="ECO:0007669"/>
    <property type="project" value="TreeGrafter"/>
</dbReference>
<reference evidence="10 11" key="1">
    <citation type="submission" date="2020-08" db="EMBL/GenBank/DDBJ databases">
        <title>Genomic Encyclopedia of Type Strains, Phase IV (KMG-IV): sequencing the most valuable type-strain genomes for metagenomic binning, comparative biology and taxonomic classification.</title>
        <authorList>
            <person name="Goeker M."/>
        </authorList>
    </citation>
    <scope>NUCLEOTIDE SEQUENCE [LARGE SCALE GENOMIC DNA]</scope>
    <source>
        <strain evidence="10 11">DSM 23958</strain>
    </source>
</reference>
<sequence>MTQLVLVAAQGRNRELGAGNQLLWHIPEDLAHFKALTLGKPVLMGRKTWESLPPRFRPLPGRRNLVLTRGGAIEGAEVVRSLDEALGLLGDAPELCIIGGAEVYALALPRAQRIELTEVDAEFPQADCHFPALGPEWLAAPADWQGQTLRWRFRSYRQN</sequence>
<dbReference type="GO" id="GO:0006730">
    <property type="term" value="P:one-carbon metabolic process"/>
    <property type="evidence" value="ECO:0007669"/>
    <property type="project" value="UniProtKB-KW"/>
</dbReference>
<dbReference type="AlphaFoldDB" id="A0A840S7K7"/>
<keyword evidence="4 8" id="KW-0554">One-carbon metabolism</keyword>
<dbReference type="GO" id="GO:0046654">
    <property type="term" value="P:tetrahydrofolate biosynthetic process"/>
    <property type="evidence" value="ECO:0007669"/>
    <property type="project" value="UniProtKB-UniPathway"/>
</dbReference>
<dbReference type="EC" id="1.5.1.3" evidence="3 8"/>
<protein>
    <recommendedName>
        <fullName evidence="3 8">Dihydrofolate reductase</fullName>
        <ecNumber evidence="3 8">1.5.1.3</ecNumber>
    </recommendedName>
</protein>
<dbReference type="PROSITE" id="PS51330">
    <property type="entry name" value="DHFR_2"/>
    <property type="match status" value="1"/>
</dbReference>
<name>A0A840S7K7_9BURK</name>
<gene>
    <name evidence="10" type="ORF">HNQ51_002807</name>
</gene>
<dbReference type="InterPro" id="IPR012259">
    <property type="entry name" value="DHFR"/>
</dbReference>
<comment type="pathway">
    <text evidence="1 8">Cofactor biosynthesis; tetrahydrofolate biosynthesis; 5,6,7,8-tetrahydrofolate from 7,8-dihydrofolate: step 1/1.</text>
</comment>
<dbReference type="Pfam" id="PF00186">
    <property type="entry name" value="DHFR_1"/>
    <property type="match status" value="1"/>
</dbReference>
<dbReference type="EMBL" id="JACHHO010000004">
    <property type="protein sequence ID" value="MBB5205488.1"/>
    <property type="molecule type" value="Genomic_DNA"/>
</dbReference>
<dbReference type="GO" id="GO:0046452">
    <property type="term" value="P:dihydrofolate metabolic process"/>
    <property type="evidence" value="ECO:0007669"/>
    <property type="project" value="TreeGrafter"/>
</dbReference>
<keyword evidence="6 8" id="KW-0560">Oxidoreductase</keyword>
<comment type="function">
    <text evidence="7 8">Key enzyme in folate metabolism. Catalyzes an essential reaction for de novo glycine and purine synthesis, and for DNA precursor synthesis.</text>
</comment>
<dbReference type="PANTHER" id="PTHR48069:SF3">
    <property type="entry name" value="DIHYDROFOLATE REDUCTASE"/>
    <property type="match status" value="1"/>
</dbReference>
<dbReference type="GO" id="GO:0046655">
    <property type="term" value="P:folic acid metabolic process"/>
    <property type="evidence" value="ECO:0007669"/>
    <property type="project" value="TreeGrafter"/>
</dbReference>
<keyword evidence="5 8" id="KW-0521">NADP</keyword>
<dbReference type="InterPro" id="IPR024072">
    <property type="entry name" value="DHFR-like_dom_sf"/>
</dbReference>
<dbReference type="UniPathway" id="UPA00077">
    <property type="reaction ID" value="UER00158"/>
</dbReference>
<keyword evidence="11" id="KW-1185">Reference proteome</keyword>
<dbReference type="InterPro" id="IPR001796">
    <property type="entry name" value="DHFR_dom"/>
</dbReference>
<dbReference type="GO" id="GO:0004146">
    <property type="term" value="F:dihydrofolate reductase activity"/>
    <property type="evidence" value="ECO:0007669"/>
    <property type="project" value="UniProtKB-EC"/>
</dbReference>
<feature type="domain" description="DHFR" evidence="9">
    <location>
        <begin position="3"/>
        <end position="159"/>
    </location>
</feature>
<dbReference type="FunFam" id="3.40.430.10:FF:000001">
    <property type="entry name" value="Dihydrofolate reductase"/>
    <property type="match status" value="1"/>
</dbReference>
<dbReference type="SUPFAM" id="SSF53597">
    <property type="entry name" value="Dihydrofolate reductase-like"/>
    <property type="match status" value="1"/>
</dbReference>
<evidence type="ECO:0000256" key="8">
    <source>
        <dbReference type="PIRNR" id="PIRNR000194"/>
    </source>
</evidence>
<dbReference type="PANTHER" id="PTHR48069">
    <property type="entry name" value="DIHYDROFOLATE REDUCTASE"/>
    <property type="match status" value="1"/>
</dbReference>
<dbReference type="PIRSF" id="PIRSF000194">
    <property type="entry name" value="DHFR"/>
    <property type="match status" value="1"/>
</dbReference>
<dbReference type="OrthoDB" id="9804315at2"/>
<evidence type="ECO:0000256" key="2">
    <source>
        <dbReference type="ARBA" id="ARBA00009539"/>
    </source>
</evidence>
<dbReference type="CDD" id="cd00209">
    <property type="entry name" value="DHFR"/>
    <property type="match status" value="1"/>
</dbReference>
<dbReference type="RefSeq" id="WP_138856582.1">
    <property type="nucleotide sequence ID" value="NZ_CP040709.1"/>
</dbReference>
<accession>A0A840S7K7</accession>
<organism evidence="10 11">
    <name type="scientific">Inhella inkyongensis</name>
    <dbReference type="NCBI Taxonomy" id="392593"/>
    <lineage>
        <taxon>Bacteria</taxon>
        <taxon>Pseudomonadati</taxon>
        <taxon>Pseudomonadota</taxon>
        <taxon>Betaproteobacteria</taxon>
        <taxon>Burkholderiales</taxon>
        <taxon>Sphaerotilaceae</taxon>
        <taxon>Inhella</taxon>
    </lineage>
</organism>
<dbReference type="PRINTS" id="PR00070">
    <property type="entry name" value="DHFR"/>
</dbReference>